<dbReference type="STRING" id="937775.Metlim_0209"/>
<accession>H1YZU8</accession>
<dbReference type="EMBL" id="CM001436">
    <property type="protein sequence ID" value="EHQ34360.1"/>
    <property type="molecule type" value="Genomic_DNA"/>
</dbReference>
<evidence type="ECO:0000313" key="1">
    <source>
        <dbReference type="EMBL" id="EHQ34360.1"/>
    </source>
</evidence>
<dbReference type="InParanoid" id="H1YZU8"/>
<evidence type="ECO:0000313" key="2">
    <source>
        <dbReference type="Proteomes" id="UP000005741"/>
    </source>
</evidence>
<sequence length="61" mass="7288">MSSVKDKMTEIIHSQPDDSSYDEILRELIFERMIERGLDDSRSGRVISDEEMKERILSWQR</sequence>
<proteinExistence type="predicted"/>
<dbReference type="Proteomes" id="UP000005741">
    <property type="component" value="Chromosome"/>
</dbReference>
<organism evidence="1 2">
    <name type="scientific">Methanoplanus limicola DSM 2279</name>
    <dbReference type="NCBI Taxonomy" id="937775"/>
    <lineage>
        <taxon>Archaea</taxon>
        <taxon>Methanobacteriati</taxon>
        <taxon>Methanobacteriota</taxon>
        <taxon>Stenosarchaea group</taxon>
        <taxon>Methanomicrobia</taxon>
        <taxon>Methanomicrobiales</taxon>
        <taxon>Methanomicrobiaceae</taxon>
        <taxon>Methanoplanus</taxon>
    </lineage>
</organism>
<reference evidence="1 2" key="1">
    <citation type="submission" date="2011-10" db="EMBL/GenBank/DDBJ databases">
        <title>The Improved High-Quality Draft genome of Methanoplanus limicola DSM 2279.</title>
        <authorList>
            <consortium name="US DOE Joint Genome Institute (JGI-PGF)"/>
            <person name="Lucas S."/>
            <person name="Copeland A."/>
            <person name="Lapidus A."/>
            <person name="Glavina del Rio T."/>
            <person name="Dalin E."/>
            <person name="Tice H."/>
            <person name="Bruce D."/>
            <person name="Goodwin L."/>
            <person name="Pitluck S."/>
            <person name="Peters L."/>
            <person name="Mikhailova N."/>
            <person name="Lu M."/>
            <person name="Kyrpides N."/>
            <person name="Mavromatis K."/>
            <person name="Ivanova N."/>
            <person name="Markowitz V."/>
            <person name="Cheng J.-F."/>
            <person name="Hugenholtz P."/>
            <person name="Woyke T."/>
            <person name="Wu D."/>
            <person name="Wirth R."/>
            <person name="Brambilla E.-M."/>
            <person name="Klenk H.-P."/>
            <person name="Eisen J.A."/>
        </authorList>
    </citation>
    <scope>NUCLEOTIDE SEQUENCE [LARGE SCALE GENOMIC DNA]</scope>
    <source>
        <strain evidence="1 2">DSM 2279</strain>
    </source>
</reference>
<dbReference type="HOGENOM" id="CLU_191962_2_1_2"/>
<name>H1YZU8_9EURY</name>
<dbReference type="AlphaFoldDB" id="H1YZU8"/>
<dbReference type="RefSeq" id="WP_004075989.1">
    <property type="nucleotide sequence ID" value="NZ_CM001436.1"/>
</dbReference>
<keyword evidence="2" id="KW-1185">Reference proteome</keyword>
<gene>
    <name evidence="1" type="ORF">Metlim_0209</name>
</gene>
<protein>
    <submittedName>
        <fullName evidence="1">Uncharacterized protein</fullName>
    </submittedName>
</protein>